<proteinExistence type="predicted"/>
<feature type="region of interest" description="Disordered" evidence="1">
    <location>
        <begin position="66"/>
        <end position="94"/>
    </location>
</feature>
<reference evidence="2" key="1">
    <citation type="submission" date="2020-03" db="EMBL/GenBank/DDBJ databases">
        <title>The deep terrestrial virosphere.</title>
        <authorList>
            <person name="Holmfeldt K."/>
            <person name="Nilsson E."/>
            <person name="Simone D."/>
            <person name="Lopez-Fernandez M."/>
            <person name="Wu X."/>
            <person name="de Brujin I."/>
            <person name="Lundin D."/>
            <person name="Andersson A."/>
            <person name="Bertilsson S."/>
            <person name="Dopson M."/>
        </authorList>
    </citation>
    <scope>NUCLEOTIDE SEQUENCE</scope>
    <source>
        <strain evidence="2">MM415B03029</strain>
    </source>
</reference>
<protein>
    <submittedName>
        <fullName evidence="2">Uncharacterized protein</fullName>
    </submittedName>
</protein>
<organism evidence="2">
    <name type="scientific">viral metagenome</name>
    <dbReference type="NCBI Taxonomy" id="1070528"/>
    <lineage>
        <taxon>unclassified sequences</taxon>
        <taxon>metagenomes</taxon>
        <taxon>organismal metagenomes</taxon>
    </lineage>
</organism>
<sequence>MLSERGASYIIHQHLSSGKTLEYIADRWAKTYPDDTFTVAEAAAFLKEVQRLRDGGMRAAASVVAAREGKPAPPKLTVASAKKASKKTPKKGGK</sequence>
<gene>
    <name evidence="2" type="ORF">MM415B03029_0003</name>
</gene>
<dbReference type="EMBL" id="MT142689">
    <property type="protein sequence ID" value="QJA87213.1"/>
    <property type="molecule type" value="Genomic_DNA"/>
</dbReference>
<name>A0A6M3KYC8_9ZZZZ</name>
<feature type="compositionally biased region" description="Basic residues" evidence="1">
    <location>
        <begin position="83"/>
        <end position="94"/>
    </location>
</feature>
<evidence type="ECO:0000313" key="2">
    <source>
        <dbReference type="EMBL" id="QJA87213.1"/>
    </source>
</evidence>
<evidence type="ECO:0000256" key="1">
    <source>
        <dbReference type="SAM" id="MobiDB-lite"/>
    </source>
</evidence>
<dbReference type="AlphaFoldDB" id="A0A6M3KYC8"/>
<accession>A0A6M3KYC8</accession>